<dbReference type="InterPro" id="IPR051453">
    <property type="entry name" value="MBL_Glyoxalase_II"/>
</dbReference>
<accession>A0A2N6PFC3</accession>
<dbReference type="SMART" id="SM00849">
    <property type="entry name" value="Lactamase_B"/>
    <property type="match status" value="1"/>
</dbReference>
<comment type="caution">
    <text evidence="2">The sequence shown here is derived from an EMBL/GenBank/DDBJ whole genome shotgun (WGS) entry which is preliminary data.</text>
</comment>
<evidence type="ECO:0000313" key="2">
    <source>
        <dbReference type="EMBL" id="PMB97386.1"/>
    </source>
</evidence>
<feature type="domain" description="Metallo-beta-lactamase" evidence="1">
    <location>
        <begin position="19"/>
        <end position="196"/>
    </location>
</feature>
<dbReference type="Pfam" id="PF00753">
    <property type="entry name" value="Lactamase_B"/>
    <property type="match status" value="1"/>
</dbReference>
<dbReference type="AlphaFoldDB" id="A0A2N6PFC3"/>
<dbReference type="GO" id="GO:0016787">
    <property type="term" value="F:hydrolase activity"/>
    <property type="evidence" value="ECO:0007669"/>
    <property type="project" value="UniProtKB-KW"/>
</dbReference>
<reference evidence="2 3" key="1">
    <citation type="submission" date="2017-09" db="EMBL/GenBank/DDBJ databases">
        <title>Bacterial strain isolated from the female urinary microbiota.</title>
        <authorList>
            <person name="Thomas-White K."/>
            <person name="Kumar N."/>
            <person name="Forster S."/>
            <person name="Putonti C."/>
            <person name="Lawley T."/>
            <person name="Wolfe A.J."/>
        </authorList>
    </citation>
    <scope>NUCLEOTIDE SEQUENCE [LARGE SCALE GENOMIC DNA]</scope>
    <source>
        <strain evidence="2 3">UMB0680</strain>
    </source>
</reference>
<dbReference type="SUPFAM" id="SSF56281">
    <property type="entry name" value="Metallo-hydrolase/oxidoreductase"/>
    <property type="match status" value="1"/>
</dbReference>
<dbReference type="PANTHER" id="PTHR46233">
    <property type="entry name" value="HYDROXYACYLGLUTATHIONE HYDROLASE GLOC"/>
    <property type="match status" value="1"/>
</dbReference>
<dbReference type="Gene3D" id="3.60.15.10">
    <property type="entry name" value="Ribonuclease Z/Hydroxyacylglutathione hydrolase-like"/>
    <property type="match status" value="1"/>
</dbReference>
<dbReference type="EMBL" id="PNFZ01000007">
    <property type="protein sequence ID" value="PMB97386.1"/>
    <property type="molecule type" value="Genomic_DNA"/>
</dbReference>
<dbReference type="InterPro" id="IPR001279">
    <property type="entry name" value="Metallo-B-lactamas"/>
</dbReference>
<proteinExistence type="predicted"/>
<name>A0A2N6PFC3_9MICO</name>
<dbReference type="InterPro" id="IPR036866">
    <property type="entry name" value="RibonucZ/Hydroxyglut_hydro"/>
</dbReference>
<protein>
    <submittedName>
        <fullName evidence="2">Zn-dependent hydrolase</fullName>
    </submittedName>
</protein>
<evidence type="ECO:0000259" key="1">
    <source>
        <dbReference type="SMART" id="SM00849"/>
    </source>
</evidence>
<dbReference type="OrthoDB" id="2971563at2"/>
<dbReference type="CDD" id="cd06262">
    <property type="entry name" value="metallo-hydrolase-like_MBL-fold"/>
    <property type="match status" value="1"/>
</dbReference>
<keyword evidence="2" id="KW-0378">Hydrolase</keyword>
<keyword evidence="3" id="KW-1185">Reference proteome</keyword>
<organism evidence="2 3">
    <name type="scientific">Brevibacterium luteolum</name>
    <dbReference type="NCBI Taxonomy" id="199591"/>
    <lineage>
        <taxon>Bacteria</taxon>
        <taxon>Bacillati</taxon>
        <taxon>Actinomycetota</taxon>
        <taxon>Actinomycetes</taxon>
        <taxon>Micrococcales</taxon>
        <taxon>Brevibacteriaceae</taxon>
        <taxon>Brevibacterium</taxon>
    </lineage>
</organism>
<evidence type="ECO:0000313" key="3">
    <source>
        <dbReference type="Proteomes" id="UP000235703"/>
    </source>
</evidence>
<dbReference type="PANTHER" id="PTHR46233:SF1">
    <property type="entry name" value="CONSERVED PROTEIN"/>
    <property type="match status" value="1"/>
</dbReference>
<dbReference type="Proteomes" id="UP000235703">
    <property type="component" value="Unassembled WGS sequence"/>
</dbReference>
<sequence>MDLQLTDVSLRSIAVSEMSNNVYLLTSATTGQQVIIDAADDVEAIESLVDAGAEAGPADAAHVTDVLTTHRHWDHVRALKPITERYDARTVAGVNDAEAITEESGQTIDQPVAHGETLSFDGFELEVIELRGHTPGSVAYVLRDSGGEAVIFSGDSLFPGGPGKTWSSEDFDSLMDDLEERIFGQFGDEAHVLPGHGDATTIGAERPQIPQWRERGW</sequence>
<gene>
    <name evidence="2" type="ORF">CJ198_11400</name>
</gene>
<dbReference type="RefSeq" id="WP_102162735.1">
    <property type="nucleotide sequence ID" value="NZ_PNFZ01000007.1"/>
</dbReference>